<dbReference type="PANTHER" id="PTHR20961">
    <property type="entry name" value="GLYCOSYLTRANSFERASE"/>
    <property type="match status" value="1"/>
</dbReference>
<reference evidence="2 3" key="1">
    <citation type="journal article" date="2024" name="Science">
        <title>Giant polyketide synthase enzymes in the biosynthesis of giant marine polyether toxins.</title>
        <authorList>
            <person name="Fallon T.R."/>
            <person name="Shende V.V."/>
            <person name="Wierzbicki I.H."/>
            <person name="Pendleton A.L."/>
            <person name="Watervoot N.F."/>
            <person name="Auber R.P."/>
            <person name="Gonzalez D.J."/>
            <person name="Wisecaver J.H."/>
            <person name="Moore B.S."/>
        </authorList>
    </citation>
    <scope>NUCLEOTIDE SEQUENCE [LARGE SCALE GENOMIC DNA]</scope>
    <source>
        <strain evidence="2 3">12B1</strain>
    </source>
</reference>
<evidence type="ECO:0000313" key="3">
    <source>
        <dbReference type="Proteomes" id="UP001515480"/>
    </source>
</evidence>
<sequence>MPRKQPPPSSTAGRPHARYEREECSSASRCHVWATVLPCSAPAVADLSRLRAGCYLRSPHGCPKSPGGLSANWTRTSLVPRSRIACLSDRPRSANVACFGGAAAARQRGVEAALKLHRHAGGCVVSLLAEAFQVPRHGACFSAGDAPAAKRYHHNHGHQAEVLVPMVEEAVLQGWAPALIHWGWHLTHWTAALLPALFPFTKLDRRPTRPSRHCHVFTPLGTHGGARRWLRFPETAGLMRRAVLRHCGVIDKTVSPEDPPRPKVVLLLRGDTQQQDVTGRLNLANSTMRPDAKELRSFASTRRIIRYLVEALPHAQLKVQVTSGKASLCEQVGWVHGTSLLLSPHGAHLTNGLWLPRGAVLVEVMPWGMWKYLGYSGLFAGGGLTHERLLSKLPPSNALHWNGTANRSQVLSERECSRVEACRLFYRSSSLLYISRSGLCKLLRKHFVAARREDSICFKRKWARGEPRNHGPYATPYSD</sequence>
<dbReference type="EMBL" id="JBGBPQ010000019">
    <property type="protein sequence ID" value="KAL1504599.1"/>
    <property type="molecule type" value="Genomic_DNA"/>
</dbReference>
<proteinExistence type="predicted"/>
<dbReference type="InterPro" id="IPR007657">
    <property type="entry name" value="Glycosyltransferase_61"/>
</dbReference>
<dbReference type="Proteomes" id="UP001515480">
    <property type="component" value="Unassembled WGS sequence"/>
</dbReference>
<organism evidence="2 3">
    <name type="scientific">Prymnesium parvum</name>
    <name type="common">Toxic golden alga</name>
    <dbReference type="NCBI Taxonomy" id="97485"/>
    <lineage>
        <taxon>Eukaryota</taxon>
        <taxon>Haptista</taxon>
        <taxon>Haptophyta</taxon>
        <taxon>Prymnesiophyceae</taxon>
        <taxon>Prymnesiales</taxon>
        <taxon>Prymnesiaceae</taxon>
        <taxon>Prymnesium</taxon>
    </lineage>
</organism>
<evidence type="ECO:0000313" key="2">
    <source>
        <dbReference type="EMBL" id="KAL1504599.1"/>
    </source>
</evidence>
<comment type="caution">
    <text evidence="2">The sequence shown here is derived from an EMBL/GenBank/DDBJ whole genome shotgun (WGS) entry which is preliminary data.</text>
</comment>
<feature type="region of interest" description="Disordered" evidence="1">
    <location>
        <begin position="1"/>
        <end position="20"/>
    </location>
</feature>
<protein>
    <submittedName>
        <fullName evidence="2">Uncharacterized protein</fullName>
    </submittedName>
</protein>
<name>A0AB34ISV7_PRYPA</name>
<evidence type="ECO:0000256" key="1">
    <source>
        <dbReference type="SAM" id="MobiDB-lite"/>
    </source>
</evidence>
<keyword evidence="3" id="KW-1185">Reference proteome</keyword>
<dbReference type="GO" id="GO:0016757">
    <property type="term" value="F:glycosyltransferase activity"/>
    <property type="evidence" value="ECO:0007669"/>
    <property type="project" value="InterPro"/>
</dbReference>
<gene>
    <name evidence="2" type="ORF">AB1Y20_008384</name>
</gene>
<accession>A0AB34ISV7</accession>
<dbReference type="AlphaFoldDB" id="A0AB34ISV7"/>